<evidence type="ECO:0000256" key="1">
    <source>
        <dbReference type="SAM" id="SignalP"/>
    </source>
</evidence>
<name>A0A212JGR6_9BACT</name>
<sequence>MKRAFLLFSLLASMTVAGFSQQFDPSKLSVGGNFSLQFGDYTVVGISPQVGYDFSKYLTAGAGFGYTYFKDKHYDYKWNNSYLSFDVFGRFYPVEYLVISVQPEISRMWQNIKYNDGMEFSESKFVPSFLIGGGVRLGGMMAMIQYDVVQDKNSPYGDNIFYSVGYTFRF</sequence>
<feature type="chain" id="PRO_5012668208" description="Outer membrane protein beta-barrel domain-containing protein" evidence="1">
    <location>
        <begin position="23"/>
        <end position="170"/>
    </location>
</feature>
<organism evidence="2">
    <name type="scientific">uncultured Dysgonomonas sp</name>
    <dbReference type="NCBI Taxonomy" id="206096"/>
    <lineage>
        <taxon>Bacteria</taxon>
        <taxon>Pseudomonadati</taxon>
        <taxon>Bacteroidota</taxon>
        <taxon>Bacteroidia</taxon>
        <taxon>Bacteroidales</taxon>
        <taxon>Dysgonomonadaceae</taxon>
        <taxon>Dysgonomonas</taxon>
        <taxon>environmental samples</taxon>
    </lineage>
</organism>
<reference evidence="2" key="1">
    <citation type="submission" date="2016-04" db="EMBL/GenBank/DDBJ databases">
        <authorList>
            <person name="Evans L.H."/>
            <person name="Alamgir A."/>
            <person name="Owens N."/>
            <person name="Weber N.D."/>
            <person name="Virtaneva K."/>
            <person name="Barbian K."/>
            <person name="Babar A."/>
            <person name="Rosenke K."/>
        </authorList>
    </citation>
    <scope>NUCLEOTIDE SEQUENCE</scope>
    <source>
        <strain evidence="2">86-1</strain>
    </source>
</reference>
<dbReference type="EMBL" id="FLUM01000001">
    <property type="protein sequence ID" value="SBV98611.1"/>
    <property type="molecule type" value="Genomic_DNA"/>
</dbReference>
<proteinExistence type="predicted"/>
<evidence type="ECO:0008006" key="3">
    <source>
        <dbReference type="Google" id="ProtNLM"/>
    </source>
</evidence>
<evidence type="ECO:0000313" key="2">
    <source>
        <dbReference type="EMBL" id="SBV98611.1"/>
    </source>
</evidence>
<keyword evidence="1" id="KW-0732">Signal</keyword>
<accession>A0A212JGR6</accession>
<feature type="signal peptide" evidence="1">
    <location>
        <begin position="1"/>
        <end position="22"/>
    </location>
</feature>
<gene>
    <name evidence="2" type="ORF">KL86DYS1_12218</name>
</gene>
<dbReference type="AlphaFoldDB" id="A0A212JGR6"/>
<protein>
    <recommendedName>
        <fullName evidence="3">Outer membrane protein beta-barrel domain-containing protein</fullName>
    </recommendedName>
</protein>
<dbReference type="RefSeq" id="WP_296940891.1">
    <property type="nucleotide sequence ID" value="NZ_LT599032.1"/>
</dbReference>